<gene>
    <name evidence="12" type="ORF">N0F65_000585</name>
</gene>
<feature type="region of interest" description="Disordered" evidence="11">
    <location>
        <begin position="260"/>
        <end position="302"/>
    </location>
</feature>
<feature type="coiled-coil region" evidence="10">
    <location>
        <begin position="84"/>
        <end position="111"/>
    </location>
</feature>
<dbReference type="PANTHER" id="PTHR31598">
    <property type="entry name" value="IQ DOMAIN-CONTAINING PROTEIN D"/>
    <property type="match status" value="1"/>
</dbReference>
<reference evidence="12" key="1">
    <citation type="submission" date="2022-11" db="EMBL/GenBank/DDBJ databases">
        <authorList>
            <person name="Morgan W.R."/>
            <person name="Tartar A."/>
        </authorList>
    </citation>
    <scope>NUCLEOTIDE SEQUENCE</scope>
    <source>
        <strain evidence="12">ARSEF 373</strain>
    </source>
</reference>
<accession>A0AAV2YJL9</accession>
<evidence type="ECO:0000256" key="8">
    <source>
        <dbReference type="ARBA" id="ARBA00023212"/>
    </source>
</evidence>
<evidence type="ECO:0000256" key="7">
    <source>
        <dbReference type="ARBA" id="ARBA00023069"/>
    </source>
</evidence>
<evidence type="ECO:0000256" key="5">
    <source>
        <dbReference type="ARBA" id="ARBA00022490"/>
    </source>
</evidence>
<evidence type="ECO:0000256" key="3">
    <source>
        <dbReference type="ARBA" id="ARBA00009071"/>
    </source>
</evidence>
<dbReference type="InterPro" id="IPR042815">
    <property type="entry name" value="DRC10"/>
</dbReference>
<feature type="compositionally biased region" description="Basic residues" evidence="11">
    <location>
        <begin position="260"/>
        <end position="278"/>
    </location>
</feature>
<dbReference type="EMBL" id="DAKRPA010000369">
    <property type="protein sequence ID" value="DAZ92894.1"/>
    <property type="molecule type" value="Genomic_DNA"/>
</dbReference>
<keyword evidence="13" id="KW-1185">Reference proteome</keyword>
<keyword evidence="9" id="KW-0966">Cell projection</keyword>
<organism evidence="12 13">
    <name type="scientific">Lagenidium giganteum</name>
    <dbReference type="NCBI Taxonomy" id="4803"/>
    <lineage>
        <taxon>Eukaryota</taxon>
        <taxon>Sar</taxon>
        <taxon>Stramenopiles</taxon>
        <taxon>Oomycota</taxon>
        <taxon>Peronosporomycetes</taxon>
        <taxon>Pythiales</taxon>
        <taxon>Pythiaceae</taxon>
    </lineage>
</organism>
<keyword evidence="8" id="KW-0206">Cytoskeleton</keyword>
<keyword evidence="10" id="KW-0175">Coiled coil</keyword>
<keyword evidence="7" id="KW-0969">Cilium</keyword>
<reference evidence="12" key="2">
    <citation type="journal article" date="2023" name="Microbiol Resour">
        <title>Decontamination and Annotation of the Draft Genome Sequence of the Oomycete Lagenidium giganteum ARSEF 373.</title>
        <authorList>
            <person name="Morgan W.R."/>
            <person name="Tartar A."/>
        </authorList>
    </citation>
    <scope>NUCLEOTIDE SEQUENCE</scope>
    <source>
        <strain evidence="12">ARSEF 373</strain>
    </source>
</reference>
<evidence type="ECO:0000256" key="1">
    <source>
        <dbReference type="ARBA" id="ARBA00003029"/>
    </source>
</evidence>
<evidence type="ECO:0000256" key="2">
    <source>
        <dbReference type="ARBA" id="ARBA00004611"/>
    </source>
</evidence>
<sequence length="302" mass="34801">DKSARDALRRLTATTVSEDFAKLVHGLTQLIINMEHTFSTSMEQDERTAVTLRESKLRLREVEDDRKQVAFELLKEREARAAMNIKYNKIVEGLREQLKETQRTAADALASNERASDHELHTAHAAFDLEKTNNNEKHMALGRVQARAAEEHTQVEGDERKRKQRVVAELGEVVRRYDQTMMALDDAINVLQNEVRVINVEAQRLATYFDRIDEDRRIQLEEVRAIELAEQMRRRRDLNLFRFVQRLQACVRGFLVRKHLKNMPRRKGKRKGKGKGKGSGKTGKTSKTSKSSKTKGKPKAKT</sequence>
<dbReference type="PROSITE" id="PS50096">
    <property type="entry name" value="IQ"/>
    <property type="match status" value="1"/>
</dbReference>
<name>A0AAV2YJL9_9STRA</name>
<evidence type="ECO:0000256" key="6">
    <source>
        <dbReference type="ARBA" id="ARBA00022846"/>
    </source>
</evidence>
<dbReference type="Proteomes" id="UP001146120">
    <property type="component" value="Unassembled WGS sequence"/>
</dbReference>
<feature type="compositionally biased region" description="Basic residues" evidence="11">
    <location>
        <begin position="290"/>
        <end position="302"/>
    </location>
</feature>
<evidence type="ECO:0000256" key="4">
    <source>
        <dbReference type="ARBA" id="ARBA00021752"/>
    </source>
</evidence>
<keyword evidence="5" id="KW-0963">Cytoplasm</keyword>
<dbReference type="AlphaFoldDB" id="A0AAV2YJL9"/>
<evidence type="ECO:0000313" key="13">
    <source>
        <dbReference type="Proteomes" id="UP001146120"/>
    </source>
</evidence>
<comment type="similarity">
    <text evidence="3">Belongs to the DRC10 family.</text>
</comment>
<evidence type="ECO:0000256" key="11">
    <source>
        <dbReference type="SAM" id="MobiDB-lite"/>
    </source>
</evidence>
<evidence type="ECO:0000256" key="10">
    <source>
        <dbReference type="SAM" id="Coils"/>
    </source>
</evidence>
<comment type="function">
    <text evidence="1">Component of the nexin-dynein regulatory complex (N-DRC), a key regulator of ciliary/flagellar motility which maintains the alignment and integrity of the distal axoneme and regulates microtubule sliding in motile axonemes.</text>
</comment>
<comment type="subcellular location">
    <subcellularLocation>
        <location evidence="2">Cytoplasm</location>
        <location evidence="2">Cytoskeleton</location>
        <location evidence="2">Flagellum axoneme</location>
    </subcellularLocation>
</comment>
<keyword evidence="6" id="KW-0282">Flagellum</keyword>
<evidence type="ECO:0000313" key="12">
    <source>
        <dbReference type="EMBL" id="DAZ92894.1"/>
    </source>
</evidence>
<comment type="caution">
    <text evidence="12">The sequence shown here is derived from an EMBL/GenBank/DDBJ whole genome shotgun (WGS) entry which is preliminary data.</text>
</comment>
<protein>
    <recommendedName>
        <fullName evidence="4">Dynein regulatory complex protein 10</fullName>
    </recommendedName>
</protein>
<evidence type="ECO:0000256" key="9">
    <source>
        <dbReference type="ARBA" id="ARBA00023273"/>
    </source>
</evidence>
<dbReference type="PANTHER" id="PTHR31598:SF1">
    <property type="entry name" value="DYNEIN REGULATORY COMPLEX PROTEIN 10"/>
    <property type="match status" value="1"/>
</dbReference>
<feature type="non-terminal residue" evidence="12">
    <location>
        <position position="1"/>
    </location>
</feature>
<proteinExistence type="inferred from homology"/>